<dbReference type="GO" id="GO:0098552">
    <property type="term" value="C:side of membrane"/>
    <property type="evidence" value="ECO:0007669"/>
    <property type="project" value="UniProtKB-KW"/>
</dbReference>
<evidence type="ECO:0000256" key="9">
    <source>
        <dbReference type="ARBA" id="ARBA00022729"/>
    </source>
</evidence>
<dbReference type="InterPro" id="IPR051735">
    <property type="entry name" value="CFEM_domain"/>
</dbReference>
<dbReference type="PROSITE" id="PS51257">
    <property type="entry name" value="PROKAR_LIPOPROTEIN"/>
    <property type="match status" value="1"/>
</dbReference>
<dbReference type="GO" id="GO:0005886">
    <property type="term" value="C:plasma membrane"/>
    <property type="evidence" value="ECO:0007669"/>
    <property type="project" value="UniProtKB-SubCell"/>
</dbReference>
<evidence type="ECO:0000256" key="1">
    <source>
        <dbReference type="ARBA" id="ARBA00004609"/>
    </source>
</evidence>
<evidence type="ECO:0000256" key="6">
    <source>
        <dbReference type="ARBA" id="ARBA00022617"/>
    </source>
</evidence>
<dbReference type="GO" id="GO:0046872">
    <property type="term" value="F:metal ion binding"/>
    <property type="evidence" value="ECO:0007669"/>
    <property type="project" value="UniProtKB-UniRule"/>
</dbReference>
<evidence type="ECO:0000256" key="12">
    <source>
        <dbReference type="ARBA" id="ARBA00023157"/>
    </source>
</evidence>
<protein>
    <recommendedName>
        <fullName evidence="17">CFEM domain-containing protein</fullName>
    </recommendedName>
</protein>
<comment type="caution">
    <text evidence="15">Lacks conserved residue(s) required for the propagation of feature annotation.</text>
</comment>
<evidence type="ECO:0000256" key="10">
    <source>
        <dbReference type="ARBA" id="ARBA00023004"/>
    </source>
</evidence>
<feature type="disulfide bond" evidence="15">
    <location>
        <begin position="44"/>
        <end position="51"/>
    </location>
</feature>
<keyword evidence="6 15" id="KW-0349">Heme</keyword>
<dbReference type="AlphaFoldDB" id="A0A553IAQ2"/>
<keyword evidence="7" id="KW-0336">GPI-anchor</keyword>
<accession>A0A553IAQ2</accession>
<name>A0A553IAQ2_9PEZI</name>
<dbReference type="PANTHER" id="PTHR37928">
    <property type="entry name" value="CFEM DOMAIN PROTEIN (AFU_ORTHOLOGUE AFUA_6G14090)"/>
    <property type="match status" value="1"/>
</dbReference>
<keyword evidence="8 15" id="KW-0479">Metal-binding</keyword>
<keyword evidence="9 16" id="KW-0732">Signal</keyword>
<keyword evidence="4" id="KW-1003">Cell membrane</keyword>
<dbReference type="STRING" id="2512241.A0A553IAQ2"/>
<evidence type="ECO:0000256" key="7">
    <source>
        <dbReference type="ARBA" id="ARBA00022622"/>
    </source>
</evidence>
<evidence type="ECO:0000256" key="15">
    <source>
        <dbReference type="PROSITE-ProRule" id="PRU01356"/>
    </source>
</evidence>
<evidence type="ECO:0000313" key="18">
    <source>
        <dbReference type="EMBL" id="TRX97275.1"/>
    </source>
</evidence>
<feature type="chain" id="PRO_5021898077" description="CFEM domain-containing protein" evidence="16">
    <location>
        <begin position="18"/>
        <end position="196"/>
    </location>
</feature>
<evidence type="ECO:0000256" key="14">
    <source>
        <dbReference type="ARBA" id="ARBA00023288"/>
    </source>
</evidence>
<evidence type="ECO:0000256" key="13">
    <source>
        <dbReference type="ARBA" id="ARBA00023180"/>
    </source>
</evidence>
<keyword evidence="13" id="KW-0325">Glycoprotein</keyword>
<dbReference type="EMBL" id="VFLP01000007">
    <property type="protein sequence ID" value="TRX97275.1"/>
    <property type="molecule type" value="Genomic_DNA"/>
</dbReference>
<comment type="caution">
    <text evidence="18">The sequence shown here is derived from an EMBL/GenBank/DDBJ whole genome shotgun (WGS) entry which is preliminary data.</text>
</comment>
<dbReference type="SMART" id="SM00747">
    <property type="entry name" value="CFEM"/>
    <property type="match status" value="1"/>
</dbReference>
<reference evidence="19" key="1">
    <citation type="submission" date="2019-06" db="EMBL/GenBank/DDBJ databases">
        <title>Draft genome sequence of the griseofulvin-producing fungus Xylaria cubensis strain G536.</title>
        <authorList>
            <person name="Mead M.E."/>
            <person name="Raja H.A."/>
            <person name="Steenwyk J.L."/>
            <person name="Knowles S.L."/>
            <person name="Oberlies N.H."/>
            <person name="Rokas A."/>
        </authorList>
    </citation>
    <scope>NUCLEOTIDE SEQUENCE [LARGE SCALE GENOMIC DNA]</scope>
    <source>
        <strain evidence="19">G536</strain>
    </source>
</reference>
<evidence type="ECO:0000256" key="4">
    <source>
        <dbReference type="ARBA" id="ARBA00022475"/>
    </source>
</evidence>
<comment type="subcellular location">
    <subcellularLocation>
        <location evidence="1">Cell membrane</location>
        <topology evidence="1">Lipid-anchor</topology>
        <topology evidence="1">GPI-anchor</topology>
    </subcellularLocation>
    <subcellularLocation>
        <location evidence="2">Secreted</location>
    </subcellularLocation>
</comment>
<feature type="domain" description="CFEM" evidence="17">
    <location>
        <begin position="2"/>
        <end position="113"/>
    </location>
</feature>
<proteinExistence type="inferred from homology"/>
<keyword evidence="11" id="KW-0472">Membrane</keyword>
<dbReference type="GO" id="GO:0005576">
    <property type="term" value="C:extracellular region"/>
    <property type="evidence" value="ECO:0007669"/>
    <property type="project" value="UniProtKB-SubCell"/>
</dbReference>
<feature type="signal peptide" evidence="16">
    <location>
        <begin position="1"/>
        <end position="17"/>
    </location>
</feature>
<evidence type="ECO:0000256" key="11">
    <source>
        <dbReference type="ARBA" id="ARBA00023136"/>
    </source>
</evidence>
<dbReference type="OrthoDB" id="3767534at2759"/>
<evidence type="ECO:0000256" key="16">
    <source>
        <dbReference type="SAM" id="SignalP"/>
    </source>
</evidence>
<organism evidence="18 19">
    <name type="scientific">Xylaria flabelliformis</name>
    <dbReference type="NCBI Taxonomy" id="2512241"/>
    <lineage>
        <taxon>Eukaryota</taxon>
        <taxon>Fungi</taxon>
        <taxon>Dikarya</taxon>
        <taxon>Ascomycota</taxon>
        <taxon>Pezizomycotina</taxon>
        <taxon>Sordariomycetes</taxon>
        <taxon>Xylariomycetidae</taxon>
        <taxon>Xylariales</taxon>
        <taxon>Xylariaceae</taxon>
        <taxon>Xylaria</taxon>
    </lineage>
</organism>
<dbReference type="Pfam" id="PF05730">
    <property type="entry name" value="CFEM"/>
    <property type="match status" value="1"/>
</dbReference>
<evidence type="ECO:0000256" key="5">
    <source>
        <dbReference type="ARBA" id="ARBA00022525"/>
    </source>
</evidence>
<dbReference type="PROSITE" id="PS52012">
    <property type="entry name" value="CFEM"/>
    <property type="match status" value="1"/>
</dbReference>
<dbReference type="Proteomes" id="UP000319160">
    <property type="component" value="Unassembled WGS sequence"/>
</dbReference>
<evidence type="ECO:0000259" key="17">
    <source>
        <dbReference type="PROSITE" id="PS52012"/>
    </source>
</evidence>
<keyword evidence="19" id="KW-1185">Reference proteome</keyword>
<comment type="similarity">
    <text evidence="3">Belongs to the RBT5 family.</text>
</comment>
<keyword evidence="5" id="KW-0964">Secreted</keyword>
<dbReference type="PANTHER" id="PTHR37928:SF2">
    <property type="entry name" value="GPI ANCHORED CFEM DOMAIN PROTEIN (AFU_ORTHOLOGUE AFUA_6G10580)"/>
    <property type="match status" value="1"/>
</dbReference>
<gene>
    <name evidence="18" type="ORF">FHL15_002069</name>
</gene>
<evidence type="ECO:0000256" key="8">
    <source>
        <dbReference type="ARBA" id="ARBA00022723"/>
    </source>
</evidence>
<dbReference type="InterPro" id="IPR008427">
    <property type="entry name" value="Extracellular_membr_CFEM_dom"/>
</dbReference>
<feature type="binding site" description="axial binding residue" evidence="15">
    <location>
        <position position="48"/>
    </location>
    <ligand>
        <name>heme</name>
        <dbReference type="ChEBI" id="CHEBI:30413"/>
    </ligand>
    <ligandPart>
        <name>Fe</name>
        <dbReference type="ChEBI" id="CHEBI:18248"/>
    </ligandPart>
</feature>
<evidence type="ECO:0000313" key="19">
    <source>
        <dbReference type="Proteomes" id="UP000319160"/>
    </source>
</evidence>
<evidence type="ECO:0000256" key="2">
    <source>
        <dbReference type="ARBA" id="ARBA00004613"/>
    </source>
</evidence>
<keyword evidence="10 15" id="KW-0408">Iron</keyword>
<keyword evidence="12 15" id="KW-1015">Disulfide bond</keyword>
<keyword evidence="14" id="KW-0449">Lipoprotein</keyword>
<sequence length="196" mass="20015">MRFKTLIISLFPVLAAASCMDDFISRLPECARKCFDEQSKNTGCAIDDYKCQCTKIRDVTDGSAPCISDSCNSDDQKGTTKIASEMCLDVRHENGTGTSHSAMQSLAGVAGSAFASLTSAMGSEFTSAASAAGDTFTSATAGIGDTYTSTTTVVDDIPTGTTHGTASPTSSTPAAANQVTVGMGIVGAAVVFAFAL</sequence>
<evidence type="ECO:0000256" key="3">
    <source>
        <dbReference type="ARBA" id="ARBA00010031"/>
    </source>
</evidence>